<feature type="transmembrane region" description="Helical" evidence="1">
    <location>
        <begin position="27"/>
        <end position="45"/>
    </location>
</feature>
<sequence>MTQKKYRSLQEFYPFYLSEHRNSTSRILHFIGTAFVLMALFAGFLFHDWRFFIAIPLLGYGFAWIGHYFFEKNRPATFQYPFYSLASDFILFYDLLTGRQPFYTGRK</sequence>
<keyword evidence="3" id="KW-1185">Reference proteome</keyword>
<evidence type="ECO:0000313" key="3">
    <source>
        <dbReference type="Proteomes" id="UP000240912"/>
    </source>
</evidence>
<protein>
    <submittedName>
        <fullName evidence="2">DUF962 domain-containing protein</fullName>
    </submittedName>
</protein>
<dbReference type="InterPro" id="IPR009305">
    <property type="entry name" value="Mpo1-like"/>
</dbReference>
<accession>A0A2T3HN64</accession>
<dbReference type="Proteomes" id="UP000240912">
    <property type="component" value="Unassembled WGS sequence"/>
</dbReference>
<reference evidence="2 3" key="1">
    <citation type="submission" date="2018-03" db="EMBL/GenBank/DDBJ databases">
        <authorList>
            <person name="Keele B.F."/>
        </authorList>
    </citation>
    <scope>NUCLEOTIDE SEQUENCE [LARGE SCALE GENOMIC DNA]</scope>
    <source>
        <strain evidence="2 3">YL28-9</strain>
    </source>
</reference>
<dbReference type="OrthoDB" id="7356072at2"/>
<dbReference type="PANTHER" id="PTHR34205:SF2">
    <property type="entry name" value="DUF962 DOMAIN-CONTAINING PROTEIN"/>
    <property type="match status" value="1"/>
</dbReference>
<keyword evidence="1" id="KW-1133">Transmembrane helix</keyword>
<feature type="transmembrane region" description="Helical" evidence="1">
    <location>
        <begin position="51"/>
        <end position="70"/>
    </location>
</feature>
<keyword evidence="1" id="KW-0812">Transmembrane</keyword>
<dbReference type="Pfam" id="PF06127">
    <property type="entry name" value="Mpo1-like"/>
    <property type="match status" value="1"/>
</dbReference>
<keyword evidence="1" id="KW-0472">Membrane</keyword>
<name>A0A2T3HN64_9SPHI</name>
<dbReference type="EMBL" id="PYLS01000005">
    <property type="protein sequence ID" value="PST83885.1"/>
    <property type="molecule type" value="Genomic_DNA"/>
</dbReference>
<gene>
    <name evidence="2" type="ORF">C7T94_14415</name>
</gene>
<dbReference type="AlphaFoldDB" id="A0A2T3HN64"/>
<evidence type="ECO:0000313" key="2">
    <source>
        <dbReference type="EMBL" id="PST83885.1"/>
    </source>
</evidence>
<evidence type="ECO:0000256" key="1">
    <source>
        <dbReference type="SAM" id="Phobius"/>
    </source>
</evidence>
<comment type="caution">
    <text evidence="2">The sequence shown here is derived from an EMBL/GenBank/DDBJ whole genome shotgun (WGS) entry which is preliminary data.</text>
</comment>
<dbReference type="RefSeq" id="WP_107216147.1">
    <property type="nucleotide sequence ID" value="NZ_KZ686269.1"/>
</dbReference>
<organism evidence="2 3">
    <name type="scientific">Pedobacter yulinensis</name>
    <dbReference type="NCBI Taxonomy" id="2126353"/>
    <lineage>
        <taxon>Bacteria</taxon>
        <taxon>Pseudomonadati</taxon>
        <taxon>Bacteroidota</taxon>
        <taxon>Sphingobacteriia</taxon>
        <taxon>Sphingobacteriales</taxon>
        <taxon>Sphingobacteriaceae</taxon>
        <taxon>Pedobacter</taxon>
    </lineage>
</organism>
<proteinExistence type="predicted"/>
<dbReference type="PANTHER" id="PTHR34205">
    <property type="entry name" value="TRANSMEMBRANE PROTEIN"/>
    <property type="match status" value="1"/>
</dbReference>